<gene>
    <name evidence="5" type="ORF">CCAX7_16300</name>
</gene>
<protein>
    <submittedName>
        <fullName evidence="5">Uncharacterized protein</fullName>
    </submittedName>
</protein>
<dbReference type="GO" id="GO:0003677">
    <property type="term" value="F:DNA binding"/>
    <property type="evidence" value="ECO:0007669"/>
    <property type="project" value="UniProtKB-KW"/>
</dbReference>
<evidence type="ECO:0000313" key="5">
    <source>
        <dbReference type="EMBL" id="BDI29579.1"/>
    </source>
</evidence>
<evidence type="ECO:0000256" key="4">
    <source>
        <dbReference type="ARBA" id="ARBA00023163"/>
    </source>
</evidence>
<accession>A0A402CZ08</accession>
<evidence type="ECO:0000313" key="6">
    <source>
        <dbReference type="Proteomes" id="UP000287394"/>
    </source>
</evidence>
<keyword evidence="3" id="KW-0238">DNA-binding</keyword>
<reference evidence="5 6" key="1">
    <citation type="journal article" date="2019" name="Int. J. Syst. Evol. Microbiol.">
        <title>Capsulimonas corticalis gen. nov., sp. nov., an aerobic capsulated bacterium, of a novel bacterial order, Capsulimonadales ord. nov., of the class Armatimonadia of the phylum Armatimonadetes.</title>
        <authorList>
            <person name="Li J."/>
            <person name="Kudo C."/>
            <person name="Tonouchi A."/>
        </authorList>
    </citation>
    <scope>NUCLEOTIDE SEQUENCE [LARGE SCALE GENOMIC DNA]</scope>
    <source>
        <strain evidence="5 6">AX-7</strain>
    </source>
</reference>
<keyword evidence="2" id="KW-0805">Transcription regulation</keyword>
<organism evidence="5 6">
    <name type="scientific">Capsulimonas corticalis</name>
    <dbReference type="NCBI Taxonomy" id="2219043"/>
    <lineage>
        <taxon>Bacteria</taxon>
        <taxon>Bacillati</taxon>
        <taxon>Armatimonadota</taxon>
        <taxon>Armatimonadia</taxon>
        <taxon>Capsulimonadales</taxon>
        <taxon>Capsulimonadaceae</taxon>
        <taxon>Capsulimonas</taxon>
    </lineage>
</organism>
<evidence type="ECO:0000256" key="1">
    <source>
        <dbReference type="ARBA" id="ARBA00011046"/>
    </source>
</evidence>
<dbReference type="InterPro" id="IPR036390">
    <property type="entry name" value="WH_DNA-bd_sf"/>
</dbReference>
<name>A0A402CZ08_9BACT</name>
<dbReference type="EMBL" id="AP025739">
    <property type="protein sequence ID" value="BDI29579.1"/>
    <property type="molecule type" value="Genomic_DNA"/>
</dbReference>
<dbReference type="InterPro" id="IPR005650">
    <property type="entry name" value="BlaI_family"/>
</dbReference>
<dbReference type="Pfam" id="PF03965">
    <property type="entry name" value="Penicillinase_R"/>
    <property type="match status" value="1"/>
</dbReference>
<comment type="similarity">
    <text evidence="1">Belongs to the BlaI transcriptional regulatory family.</text>
</comment>
<proteinExistence type="inferred from homology"/>
<dbReference type="InterPro" id="IPR036388">
    <property type="entry name" value="WH-like_DNA-bd_sf"/>
</dbReference>
<sequence>MNKLLPHRLSRRERQIMDILYQRGASSVTDVRDAMPDAPSYSAVRAFMRILEDKGQIKHTLVGTKYVYSPMESWTAVAKSAIEQVVQTFFGGSVEQAVATLLANQQTRPTEEELGRLEEMIQQARAAEQGEHDDRG</sequence>
<dbReference type="OrthoDB" id="279010at2"/>
<dbReference type="RefSeq" id="WP_119322549.1">
    <property type="nucleotide sequence ID" value="NZ_AP025739.1"/>
</dbReference>
<evidence type="ECO:0000256" key="2">
    <source>
        <dbReference type="ARBA" id="ARBA00023015"/>
    </source>
</evidence>
<dbReference type="KEGG" id="ccot:CCAX7_16300"/>
<dbReference type="Proteomes" id="UP000287394">
    <property type="component" value="Chromosome"/>
</dbReference>
<dbReference type="AlphaFoldDB" id="A0A402CZ08"/>
<dbReference type="GO" id="GO:0045892">
    <property type="term" value="P:negative regulation of DNA-templated transcription"/>
    <property type="evidence" value="ECO:0007669"/>
    <property type="project" value="InterPro"/>
</dbReference>
<keyword evidence="6" id="KW-1185">Reference proteome</keyword>
<dbReference type="Gene3D" id="1.10.10.10">
    <property type="entry name" value="Winged helix-like DNA-binding domain superfamily/Winged helix DNA-binding domain"/>
    <property type="match status" value="1"/>
</dbReference>
<evidence type="ECO:0000256" key="3">
    <source>
        <dbReference type="ARBA" id="ARBA00023125"/>
    </source>
</evidence>
<dbReference type="SUPFAM" id="SSF46785">
    <property type="entry name" value="Winged helix' DNA-binding domain"/>
    <property type="match status" value="1"/>
</dbReference>
<keyword evidence="4" id="KW-0804">Transcription</keyword>